<dbReference type="Proteomes" id="UP001379533">
    <property type="component" value="Chromosome"/>
</dbReference>
<name>A0ABZ2KL06_9BACT</name>
<accession>A0ABZ2KL06</accession>
<proteinExistence type="predicted"/>
<protein>
    <recommendedName>
        <fullName evidence="3">Thioesterase family protein</fullName>
    </recommendedName>
</protein>
<keyword evidence="2" id="KW-1185">Reference proteome</keyword>
<dbReference type="RefSeq" id="WP_394849980.1">
    <property type="nucleotide sequence ID" value="NZ_CP089982.1"/>
</dbReference>
<evidence type="ECO:0000313" key="1">
    <source>
        <dbReference type="EMBL" id="WXA99346.1"/>
    </source>
</evidence>
<dbReference type="EMBL" id="CP089982">
    <property type="protein sequence ID" value="WXA99346.1"/>
    <property type="molecule type" value="Genomic_DNA"/>
</dbReference>
<organism evidence="1 2">
    <name type="scientific">Pendulispora brunnea</name>
    <dbReference type="NCBI Taxonomy" id="2905690"/>
    <lineage>
        <taxon>Bacteria</taxon>
        <taxon>Pseudomonadati</taxon>
        <taxon>Myxococcota</taxon>
        <taxon>Myxococcia</taxon>
        <taxon>Myxococcales</taxon>
        <taxon>Sorangiineae</taxon>
        <taxon>Pendulisporaceae</taxon>
        <taxon>Pendulispora</taxon>
    </lineage>
</organism>
<dbReference type="InterPro" id="IPR029069">
    <property type="entry name" value="HotDog_dom_sf"/>
</dbReference>
<reference evidence="1 2" key="1">
    <citation type="submission" date="2021-12" db="EMBL/GenBank/DDBJ databases">
        <title>Discovery of the Pendulisporaceae a myxobacterial family with distinct sporulation behavior and unique specialized metabolism.</title>
        <authorList>
            <person name="Garcia R."/>
            <person name="Popoff A."/>
            <person name="Bader C.D."/>
            <person name="Loehr J."/>
            <person name="Walesch S."/>
            <person name="Walt C."/>
            <person name="Boldt J."/>
            <person name="Bunk B."/>
            <person name="Haeckl F.J.F.P.J."/>
            <person name="Gunesch A.P."/>
            <person name="Birkelbach J."/>
            <person name="Nuebel U."/>
            <person name="Pietschmann T."/>
            <person name="Bach T."/>
            <person name="Mueller R."/>
        </authorList>
    </citation>
    <scope>NUCLEOTIDE SEQUENCE [LARGE SCALE GENOMIC DNA]</scope>
    <source>
        <strain evidence="1 2">MSr12523</strain>
    </source>
</reference>
<evidence type="ECO:0000313" key="2">
    <source>
        <dbReference type="Proteomes" id="UP001379533"/>
    </source>
</evidence>
<dbReference type="Gene3D" id="3.10.129.10">
    <property type="entry name" value="Hotdog Thioesterase"/>
    <property type="match status" value="1"/>
</dbReference>
<gene>
    <name evidence="1" type="ORF">LZC95_21305</name>
</gene>
<evidence type="ECO:0008006" key="3">
    <source>
        <dbReference type="Google" id="ProtNLM"/>
    </source>
</evidence>
<sequence>MLQSANPAMTIVIPARYNGPPHSANGGYACGLLAGRANFSNEPFSAAAVTLLVPPPLETPLEFRAGAKRASAWLGEELIATVAPATGAIPVVATVPASIARAASDRYPGRSAHPFPTCFVCGTHRPESDGLFLSPGPVPDDPERVACTWTPDSSVSNEEGHVRREVVWSVLDCPGGWTCDLGNAPMVLSRMTARISRLPLIGSTCVVVGRCERQQGRTATNVTALYDEEGTLLASASAVWTRT</sequence>
<dbReference type="SUPFAM" id="SSF54637">
    <property type="entry name" value="Thioesterase/thiol ester dehydrase-isomerase"/>
    <property type="match status" value="1"/>
</dbReference>